<dbReference type="AlphaFoldDB" id="A0AAN6WAA8"/>
<keyword evidence="2" id="KW-1185">Reference proteome</keyword>
<protein>
    <submittedName>
        <fullName evidence="1">Uncharacterized protein</fullName>
    </submittedName>
</protein>
<organism evidence="1 2">
    <name type="scientific">Triangularia setosa</name>
    <dbReference type="NCBI Taxonomy" id="2587417"/>
    <lineage>
        <taxon>Eukaryota</taxon>
        <taxon>Fungi</taxon>
        <taxon>Dikarya</taxon>
        <taxon>Ascomycota</taxon>
        <taxon>Pezizomycotina</taxon>
        <taxon>Sordariomycetes</taxon>
        <taxon>Sordariomycetidae</taxon>
        <taxon>Sordariales</taxon>
        <taxon>Podosporaceae</taxon>
        <taxon>Triangularia</taxon>
    </lineage>
</organism>
<comment type="caution">
    <text evidence="1">The sequence shown here is derived from an EMBL/GenBank/DDBJ whole genome shotgun (WGS) entry which is preliminary data.</text>
</comment>
<reference evidence="1" key="2">
    <citation type="submission" date="2023-05" db="EMBL/GenBank/DDBJ databases">
        <authorList>
            <consortium name="Lawrence Berkeley National Laboratory"/>
            <person name="Steindorff A."/>
            <person name="Hensen N."/>
            <person name="Bonometti L."/>
            <person name="Westerberg I."/>
            <person name="Brannstrom I.O."/>
            <person name="Guillou S."/>
            <person name="Cros-Aarteil S."/>
            <person name="Calhoun S."/>
            <person name="Haridas S."/>
            <person name="Kuo A."/>
            <person name="Mondo S."/>
            <person name="Pangilinan J."/>
            <person name="Riley R."/>
            <person name="Labutti K."/>
            <person name="Andreopoulos B."/>
            <person name="Lipzen A."/>
            <person name="Chen C."/>
            <person name="Yanf M."/>
            <person name="Daum C."/>
            <person name="Ng V."/>
            <person name="Clum A."/>
            <person name="Ohm R."/>
            <person name="Martin F."/>
            <person name="Silar P."/>
            <person name="Natvig D."/>
            <person name="Lalanne C."/>
            <person name="Gautier V."/>
            <person name="Ament-Velasquez S.L."/>
            <person name="Kruys A."/>
            <person name="Hutchinson M.I."/>
            <person name="Powell A.J."/>
            <person name="Barry K."/>
            <person name="Miller A.N."/>
            <person name="Grigoriev I.V."/>
            <person name="Debuchy R."/>
            <person name="Gladieux P."/>
            <person name="Thoren M.H."/>
            <person name="Johannesson H."/>
        </authorList>
    </citation>
    <scope>NUCLEOTIDE SEQUENCE</scope>
    <source>
        <strain evidence="1">CBS 892.96</strain>
    </source>
</reference>
<proteinExistence type="predicted"/>
<dbReference type="EMBL" id="MU866146">
    <property type="protein sequence ID" value="KAK4178155.1"/>
    <property type="molecule type" value="Genomic_DNA"/>
</dbReference>
<evidence type="ECO:0000313" key="2">
    <source>
        <dbReference type="Proteomes" id="UP001302321"/>
    </source>
</evidence>
<dbReference type="Proteomes" id="UP001302321">
    <property type="component" value="Unassembled WGS sequence"/>
</dbReference>
<name>A0AAN6WAA8_9PEZI</name>
<evidence type="ECO:0000313" key="1">
    <source>
        <dbReference type="EMBL" id="KAK4178155.1"/>
    </source>
</evidence>
<accession>A0AAN6WAA8</accession>
<gene>
    <name evidence="1" type="ORF">QBC36DRAFT_309476</name>
</gene>
<sequence>MWSSGFCGGISVGWTIFQGLALASRHTRSMTSALRWLQTSRAIPEASESAVEECGGNVGHHPSLQQASPQYHKLGLKSVMVNTSLVDHKPVQTFGLRWTVAVAVDPGRSRTSRERGRNFPIDE</sequence>
<reference evidence="1" key="1">
    <citation type="journal article" date="2023" name="Mol. Phylogenet. Evol.">
        <title>Genome-scale phylogeny and comparative genomics of the fungal order Sordariales.</title>
        <authorList>
            <person name="Hensen N."/>
            <person name="Bonometti L."/>
            <person name="Westerberg I."/>
            <person name="Brannstrom I.O."/>
            <person name="Guillou S."/>
            <person name="Cros-Aarteil S."/>
            <person name="Calhoun S."/>
            <person name="Haridas S."/>
            <person name="Kuo A."/>
            <person name="Mondo S."/>
            <person name="Pangilinan J."/>
            <person name="Riley R."/>
            <person name="LaButti K."/>
            <person name="Andreopoulos B."/>
            <person name="Lipzen A."/>
            <person name="Chen C."/>
            <person name="Yan M."/>
            <person name="Daum C."/>
            <person name="Ng V."/>
            <person name="Clum A."/>
            <person name="Steindorff A."/>
            <person name="Ohm R.A."/>
            <person name="Martin F."/>
            <person name="Silar P."/>
            <person name="Natvig D.O."/>
            <person name="Lalanne C."/>
            <person name="Gautier V."/>
            <person name="Ament-Velasquez S.L."/>
            <person name="Kruys A."/>
            <person name="Hutchinson M.I."/>
            <person name="Powell A.J."/>
            <person name="Barry K."/>
            <person name="Miller A.N."/>
            <person name="Grigoriev I.V."/>
            <person name="Debuchy R."/>
            <person name="Gladieux P."/>
            <person name="Hiltunen Thoren M."/>
            <person name="Johannesson H."/>
        </authorList>
    </citation>
    <scope>NUCLEOTIDE SEQUENCE</scope>
    <source>
        <strain evidence="1">CBS 892.96</strain>
    </source>
</reference>